<accession>A0A4R9GR88</accession>
<evidence type="ECO:0000313" key="2">
    <source>
        <dbReference type="Proteomes" id="UP000297855"/>
    </source>
</evidence>
<protein>
    <recommendedName>
        <fullName evidence="3">Outer membrane protein beta-barrel domain-containing protein</fullName>
    </recommendedName>
</protein>
<dbReference type="EMBL" id="RQEV01000003">
    <property type="protein sequence ID" value="TGK20686.1"/>
    <property type="molecule type" value="Genomic_DNA"/>
</dbReference>
<gene>
    <name evidence="1" type="ORF">EHO61_02070</name>
</gene>
<comment type="caution">
    <text evidence="1">The sequence shown here is derived from an EMBL/GenBank/DDBJ whole genome shotgun (WGS) entry which is preliminary data.</text>
</comment>
<dbReference type="Proteomes" id="UP000297855">
    <property type="component" value="Unassembled WGS sequence"/>
</dbReference>
<evidence type="ECO:0000313" key="1">
    <source>
        <dbReference type="EMBL" id="TGK20686.1"/>
    </source>
</evidence>
<sequence>MKIPAIVFPFLVAVFLSGPLFGKSTDADDVSRSLRTLDPASLPVHSAQDERRAANRFFIGGIGADGFVWGGIGVQISGRFALSLQMQEQSSLQRFDLKMNLVPANLSGTFTLTQHERIQRQTSLQFEWFPFSNPYFFALGAGLESFSEKQRKREIWFPYVSLQEHDWNLYQKRPFLSAGSGFRYLFGSSFFVHFGGNILLYLKQDYHANRGAYYANTIWDPTQFQQLWMEPDKEGKSRQSGYGAQIQILLGFYF</sequence>
<keyword evidence="2" id="KW-1185">Reference proteome</keyword>
<name>A0A4R9GR88_9LEPT</name>
<evidence type="ECO:0008006" key="3">
    <source>
        <dbReference type="Google" id="ProtNLM"/>
    </source>
</evidence>
<dbReference type="OrthoDB" id="344192at2"/>
<dbReference type="AlphaFoldDB" id="A0A4R9GR88"/>
<organism evidence="1 2">
    <name type="scientific">Leptospira fluminis</name>
    <dbReference type="NCBI Taxonomy" id="2484979"/>
    <lineage>
        <taxon>Bacteria</taxon>
        <taxon>Pseudomonadati</taxon>
        <taxon>Spirochaetota</taxon>
        <taxon>Spirochaetia</taxon>
        <taxon>Leptospirales</taxon>
        <taxon>Leptospiraceae</taxon>
        <taxon>Leptospira</taxon>
    </lineage>
</organism>
<proteinExistence type="predicted"/>
<reference evidence="1" key="1">
    <citation type="journal article" date="2019" name="PLoS Negl. Trop. Dis.">
        <title>Revisiting the worldwide diversity of Leptospira species in the environment.</title>
        <authorList>
            <person name="Vincent A.T."/>
            <person name="Schiettekatte O."/>
            <person name="Bourhy P."/>
            <person name="Veyrier F.J."/>
            <person name="Picardeau M."/>
        </authorList>
    </citation>
    <scope>NUCLEOTIDE SEQUENCE [LARGE SCALE GENOMIC DNA]</scope>
    <source>
        <strain evidence="1">SCS5</strain>
    </source>
</reference>
<dbReference type="RefSeq" id="WP_135811988.1">
    <property type="nucleotide sequence ID" value="NZ_RQEV01000003.1"/>
</dbReference>